<dbReference type="SUPFAM" id="SSF88659">
    <property type="entry name" value="Sigma3 and sigma4 domains of RNA polymerase sigma factors"/>
    <property type="match status" value="1"/>
</dbReference>
<keyword evidence="5" id="KW-0804">Transcription</keyword>
<dbReference type="PANTHER" id="PTHR43133">
    <property type="entry name" value="RNA POLYMERASE ECF-TYPE SIGMA FACTO"/>
    <property type="match status" value="1"/>
</dbReference>
<dbReference type="CDD" id="cd06171">
    <property type="entry name" value="Sigma70_r4"/>
    <property type="match status" value="1"/>
</dbReference>
<dbReference type="Pfam" id="PF04542">
    <property type="entry name" value="Sigma70_r2"/>
    <property type="match status" value="1"/>
</dbReference>
<dbReference type="InterPro" id="IPR013325">
    <property type="entry name" value="RNA_pol_sigma_r2"/>
</dbReference>
<evidence type="ECO:0000313" key="9">
    <source>
        <dbReference type="Proteomes" id="UP000198304"/>
    </source>
</evidence>
<dbReference type="PANTHER" id="PTHR43133:SF57">
    <property type="entry name" value="RNA POLYMERASE SIGMA-70 FACTOR"/>
    <property type="match status" value="1"/>
</dbReference>
<evidence type="ECO:0000313" key="8">
    <source>
        <dbReference type="EMBL" id="SNT20565.1"/>
    </source>
</evidence>
<dbReference type="InterPro" id="IPR014284">
    <property type="entry name" value="RNA_pol_sigma-70_dom"/>
</dbReference>
<dbReference type="InterPro" id="IPR007630">
    <property type="entry name" value="RNA_pol_sigma70_r4"/>
</dbReference>
<dbReference type="GO" id="GO:0006352">
    <property type="term" value="P:DNA-templated transcription initiation"/>
    <property type="evidence" value="ECO:0007669"/>
    <property type="project" value="InterPro"/>
</dbReference>
<dbReference type="NCBIfam" id="TIGR02937">
    <property type="entry name" value="sigma70-ECF"/>
    <property type="match status" value="1"/>
</dbReference>
<evidence type="ECO:0000259" key="6">
    <source>
        <dbReference type="Pfam" id="PF04542"/>
    </source>
</evidence>
<dbReference type="Proteomes" id="UP000198304">
    <property type="component" value="Unassembled WGS sequence"/>
</dbReference>
<keyword evidence="2" id="KW-0805">Transcription regulation</keyword>
<dbReference type="SUPFAM" id="SSF88946">
    <property type="entry name" value="Sigma2 domain of RNA polymerase sigma factors"/>
    <property type="match status" value="1"/>
</dbReference>
<dbReference type="InterPro" id="IPR007627">
    <property type="entry name" value="RNA_pol_sigma70_r2"/>
</dbReference>
<proteinExistence type="inferred from homology"/>
<accession>A0A239KR78</accession>
<dbReference type="Pfam" id="PF04545">
    <property type="entry name" value="Sigma70_r4"/>
    <property type="match status" value="1"/>
</dbReference>
<dbReference type="RefSeq" id="WP_089285431.1">
    <property type="nucleotide sequence ID" value="NZ_FZOJ01000052.1"/>
</dbReference>
<gene>
    <name evidence="8" type="ORF">SAMN05446037_10525</name>
</gene>
<dbReference type="GO" id="GO:0016987">
    <property type="term" value="F:sigma factor activity"/>
    <property type="evidence" value="ECO:0007669"/>
    <property type="project" value="UniProtKB-KW"/>
</dbReference>
<evidence type="ECO:0000256" key="4">
    <source>
        <dbReference type="ARBA" id="ARBA00023125"/>
    </source>
</evidence>
<evidence type="ECO:0000256" key="3">
    <source>
        <dbReference type="ARBA" id="ARBA00023082"/>
    </source>
</evidence>
<evidence type="ECO:0000256" key="2">
    <source>
        <dbReference type="ARBA" id="ARBA00023015"/>
    </source>
</evidence>
<dbReference type="InterPro" id="IPR013324">
    <property type="entry name" value="RNA_pol_sigma_r3/r4-like"/>
</dbReference>
<evidence type="ECO:0000259" key="7">
    <source>
        <dbReference type="Pfam" id="PF04545"/>
    </source>
</evidence>
<dbReference type="InterPro" id="IPR036388">
    <property type="entry name" value="WH-like_DNA-bd_sf"/>
</dbReference>
<feature type="domain" description="RNA polymerase sigma-70 region 2" evidence="6">
    <location>
        <begin position="28"/>
        <end position="93"/>
    </location>
</feature>
<dbReference type="InterPro" id="IPR039425">
    <property type="entry name" value="RNA_pol_sigma-70-like"/>
</dbReference>
<dbReference type="OrthoDB" id="9784984at2"/>
<dbReference type="AlphaFoldDB" id="A0A239KR78"/>
<evidence type="ECO:0000256" key="5">
    <source>
        <dbReference type="ARBA" id="ARBA00023163"/>
    </source>
</evidence>
<keyword evidence="3" id="KW-0731">Sigma factor</keyword>
<reference evidence="8 9" key="1">
    <citation type="submission" date="2017-06" db="EMBL/GenBank/DDBJ databases">
        <authorList>
            <person name="Kim H.J."/>
            <person name="Triplett B.A."/>
        </authorList>
    </citation>
    <scope>NUCLEOTIDE SEQUENCE [LARGE SCALE GENOMIC DNA]</scope>
    <source>
        <strain evidence="8 9">SCA</strain>
    </source>
</reference>
<dbReference type="EMBL" id="FZOJ01000052">
    <property type="protein sequence ID" value="SNT20565.1"/>
    <property type="molecule type" value="Genomic_DNA"/>
</dbReference>
<dbReference type="Gene3D" id="1.10.1740.10">
    <property type="match status" value="1"/>
</dbReference>
<comment type="similarity">
    <text evidence="1">Belongs to the sigma-70 factor family. ECF subfamily.</text>
</comment>
<protein>
    <submittedName>
        <fullName evidence="8">RNA polymerase sigma-70 factor, ECF subfamily</fullName>
    </submittedName>
</protein>
<dbReference type="GO" id="GO:0003677">
    <property type="term" value="F:DNA binding"/>
    <property type="evidence" value="ECO:0007669"/>
    <property type="project" value="UniProtKB-KW"/>
</dbReference>
<evidence type="ECO:0000256" key="1">
    <source>
        <dbReference type="ARBA" id="ARBA00010641"/>
    </source>
</evidence>
<organism evidence="8 9">
    <name type="scientific">Anaerovirgula multivorans</name>
    <dbReference type="NCBI Taxonomy" id="312168"/>
    <lineage>
        <taxon>Bacteria</taxon>
        <taxon>Bacillati</taxon>
        <taxon>Bacillota</taxon>
        <taxon>Clostridia</taxon>
        <taxon>Peptostreptococcales</taxon>
        <taxon>Natronincolaceae</taxon>
        <taxon>Anaerovirgula</taxon>
    </lineage>
</organism>
<sequence>MQQLALMNALYKKDSKENIYNGEAFTYIFETYYKRIYNYIYYRVDCQATAEDLTSQVFEKTMLNISKYAEEKAPFEVWLFAIARNVVKDYFRSFKKHSILSFSIDKMKQLVSREKTPEDMILTIETNARLAKAVKILDERERNIIALKFGGNLKNNEIAKILDITESNIGVILYRSMRKLKKEMEKEE</sequence>
<feature type="domain" description="RNA polymerase sigma-70 region 4" evidence="7">
    <location>
        <begin position="135"/>
        <end position="182"/>
    </location>
</feature>
<dbReference type="Gene3D" id="1.10.10.10">
    <property type="entry name" value="Winged helix-like DNA-binding domain superfamily/Winged helix DNA-binding domain"/>
    <property type="match status" value="1"/>
</dbReference>
<name>A0A239KR78_9FIRM</name>
<keyword evidence="9" id="KW-1185">Reference proteome</keyword>
<keyword evidence="4" id="KW-0238">DNA-binding</keyword>